<dbReference type="InterPro" id="IPR019191">
    <property type="entry name" value="Essential_protein_Yae1_N"/>
</dbReference>
<dbReference type="Proteomes" id="UP001307889">
    <property type="component" value="Chromosome 4"/>
</dbReference>
<dbReference type="Pfam" id="PF09811">
    <property type="entry name" value="Yae1_N"/>
    <property type="match status" value="1"/>
</dbReference>
<evidence type="ECO:0000313" key="3">
    <source>
        <dbReference type="Proteomes" id="UP001307889"/>
    </source>
</evidence>
<evidence type="ECO:0000259" key="1">
    <source>
        <dbReference type="Pfam" id="PF09811"/>
    </source>
</evidence>
<evidence type="ECO:0000313" key="2">
    <source>
        <dbReference type="EMBL" id="BES93913.1"/>
    </source>
</evidence>
<dbReference type="EMBL" id="AP028912">
    <property type="protein sequence ID" value="BES93913.1"/>
    <property type="molecule type" value="Genomic_DNA"/>
</dbReference>
<name>A0ABN7ANV9_9HEMI</name>
<keyword evidence="3" id="KW-1185">Reference proteome</keyword>
<protein>
    <recommendedName>
        <fullName evidence="1">Essential protein Yae1 N-terminal domain-containing protein</fullName>
    </recommendedName>
</protein>
<sequence length="141" mass="15677">MEEDEDIDVGGRTWRRAAQPIQQDAFREGFEEGRQGSFQAGFDEGFARGFSRGFGLGFVNGALRADTELSTRKIQLQAYDSAHRGKCAICPSTNSPITKDQSAKSSLMFKSVVEIIEKENIDDFIVTNFKSVNRLLGDCDK</sequence>
<organism evidence="2 3">
    <name type="scientific">Nesidiocoris tenuis</name>
    <dbReference type="NCBI Taxonomy" id="355587"/>
    <lineage>
        <taxon>Eukaryota</taxon>
        <taxon>Metazoa</taxon>
        <taxon>Ecdysozoa</taxon>
        <taxon>Arthropoda</taxon>
        <taxon>Hexapoda</taxon>
        <taxon>Insecta</taxon>
        <taxon>Pterygota</taxon>
        <taxon>Neoptera</taxon>
        <taxon>Paraneoptera</taxon>
        <taxon>Hemiptera</taxon>
        <taxon>Heteroptera</taxon>
        <taxon>Panheteroptera</taxon>
        <taxon>Cimicomorpha</taxon>
        <taxon>Miridae</taxon>
        <taxon>Dicyphina</taxon>
        <taxon>Nesidiocoris</taxon>
    </lineage>
</organism>
<proteinExistence type="predicted"/>
<accession>A0ABN7ANV9</accession>
<gene>
    <name evidence="2" type="ORF">NTJ_06722</name>
</gene>
<feature type="domain" description="Essential protein Yae1 N-terminal" evidence="1">
    <location>
        <begin position="26"/>
        <end position="61"/>
    </location>
</feature>
<reference evidence="2 3" key="1">
    <citation type="submission" date="2023-09" db="EMBL/GenBank/DDBJ databases">
        <title>Nesidiocoris tenuis whole genome shotgun sequence.</title>
        <authorList>
            <person name="Shibata T."/>
            <person name="Shimoda M."/>
            <person name="Kobayashi T."/>
            <person name="Uehara T."/>
        </authorList>
    </citation>
    <scope>NUCLEOTIDE SEQUENCE [LARGE SCALE GENOMIC DNA]</scope>
    <source>
        <strain evidence="2 3">Japan</strain>
    </source>
</reference>